<dbReference type="Gramene" id="OMO56668">
    <property type="protein sequence ID" value="OMO56668"/>
    <property type="gene ID" value="CCACVL1_26377"/>
</dbReference>
<evidence type="ECO:0000313" key="3">
    <source>
        <dbReference type="Proteomes" id="UP000188268"/>
    </source>
</evidence>
<dbReference type="InterPro" id="IPR055357">
    <property type="entry name" value="LRR_At1g61320_AtMIF1"/>
</dbReference>
<dbReference type="PROSITE" id="PS50181">
    <property type="entry name" value="FBOX"/>
    <property type="match status" value="1"/>
</dbReference>
<reference evidence="2 3" key="1">
    <citation type="submission" date="2013-09" db="EMBL/GenBank/DDBJ databases">
        <title>Corchorus capsularis genome sequencing.</title>
        <authorList>
            <person name="Alam M."/>
            <person name="Haque M.S."/>
            <person name="Islam M.S."/>
            <person name="Emdad E.M."/>
            <person name="Islam M.M."/>
            <person name="Ahmed B."/>
            <person name="Halim A."/>
            <person name="Hossen Q.M.M."/>
            <person name="Hossain M.Z."/>
            <person name="Ahmed R."/>
            <person name="Khan M.M."/>
            <person name="Islam R."/>
            <person name="Rashid M.M."/>
            <person name="Khan S.A."/>
            <person name="Rahman M.S."/>
            <person name="Alam M."/>
        </authorList>
    </citation>
    <scope>NUCLEOTIDE SEQUENCE [LARGE SCALE GENOMIC DNA]</scope>
    <source>
        <strain evidence="3">cv. CVL-1</strain>
        <tissue evidence="2">Whole seedling</tissue>
    </source>
</reference>
<dbReference type="STRING" id="210143.A0A1R3GF03"/>
<name>A0A1R3GF03_COCAP</name>
<dbReference type="OMA" id="HVIYFIE"/>
<dbReference type="Pfam" id="PF23622">
    <property type="entry name" value="LRR_At1g61320_AtMIF1"/>
    <property type="match status" value="1"/>
</dbReference>
<keyword evidence="3" id="KW-1185">Reference proteome</keyword>
<organism evidence="2 3">
    <name type="scientific">Corchorus capsularis</name>
    <name type="common">Jute</name>
    <dbReference type="NCBI Taxonomy" id="210143"/>
    <lineage>
        <taxon>Eukaryota</taxon>
        <taxon>Viridiplantae</taxon>
        <taxon>Streptophyta</taxon>
        <taxon>Embryophyta</taxon>
        <taxon>Tracheophyta</taxon>
        <taxon>Spermatophyta</taxon>
        <taxon>Magnoliopsida</taxon>
        <taxon>eudicotyledons</taxon>
        <taxon>Gunneridae</taxon>
        <taxon>Pentapetalae</taxon>
        <taxon>rosids</taxon>
        <taxon>malvids</taxon>
        <taxon>Malvales</taxon>
        <taxon>Malvaceae</taxon>
        <taxon>Grewioideae</taxon>
        <taxon>Apeibeae</taxon>
        <taxon>Corchorus</taxon>
    </lineage>
</organism>
<dbReference type="EMBL" id="AWWV01014470">
    <property type="protein sequence ID" value="OMO56668.1"/>
    <property type="molecule type" value="Genomic_DNA"/>
</dbReference>
<accession>A0A1R3GF03</accession>
<proteinExistence type="predicted"/>
<feature type="domain" description="F-box" evidence="1">
    <location>
        <begin position="22"/>
        <end position="58"/>
    </location>
</feature>
<evidence type="ECO:0000313" key="2">
    <source>
        <dbReference type="EMBL" id="OMO56668.1"/>
    </source>
</evidence>
<dbReference type="AlphaFoldDB" id="A0A1R3GF03"/>
<dbReference type="PANTHER" id="PTHR34145">
    <property type="entry name" value="OS02G0105600 PROTEIN"/>
    <property type="match status" value="1"/>
</dbReference>
<dbReference type="Pfam" id="PF00646">
    <property type="entry name" value="F-box"/>
    <property type="match status" value="1"/>
</dbReference>
<dbReference type="InterPro" id="IPR001810">
    <property type="entry name" value="F-box_dom"/>
</dbReference>
<dbReference type="SUPFAM" id="SSF81383">
    <property type="entry name" value="F-box domain"/>
    <property type="match status" value="1"/>
</dbReference>
<dbReference type="Gene3D" id="1.20.1280.50">
    <property type="match status" value="1"/>
</dbReference>
<sequence length="461" mass="53545">MANFSRKLTACSKRLKRGENAEDRISELPHEVLVYILSLMPMKEAARTCILSHRWRKVWTFVPVLNFDGSKTLYDYEKTGHDRNEGKKILDLEKHRYINWVKSVLKSYQGPAIEEFKVRFDLDLQFRCEIDYWIRFALDKNVKRLELDLSNYLDGCQLKCYQFPLLSNGYTMKRLRSPTLGLPSCSSLTALTLKEVNVSGDALQYFVSSCKFLERLSITGSGSLISLNLGSPIFLKYLEIIFCHNIRSVELSACNLVSFRYFGPRISFPFENFPNLVELYLGGSYCRYLIYNIHHFSAFLTQLNKIELNLSQIEEDMDFHDWPVLGHLRQLELKVSGDYDDNLLVLSPLIHASPNLYRLVLKVDWIEPLVKAKVMRVPESPHYQLKEVEIVGFMGLGADTEFITYLVKNAVMLEKITVDPREPDLLGSPWEYEDLKRIKAARIRAERLRKRGFLEDKLVVL</sequence>
<dbReference type="SUPFAM" id="SSF52047">
    <property type="entry name" value="RNI-like"/>
    <property type="match status" value="1"/>
</dbReference>
<evidence type="ECO:0000259" key="1">
    <source>
        <dbReference type="PROSITE" id="PS50181"/>
    </source>
</evidence>
<dbReference type="InterPro" id="IPR032675">
    <property type="entry name" value="LRR_dom_sf"/>
</dbReference>
<comment type="caution">
    <text evidence="2">The sequence shown here is derived from an EMBL/GenBank/DDBJ whole genome shotgun (WGS) entry which is preliminary data.</text>
</comment>
<dbReference type="InterPro" id="IPR053772">
    <property type="entry name" value="At1g61320/At1g61330-like"/>
</dbReference>
<dbReference type="InterPro" id="IPR036047">
    <property type="entry name" value="F-box-like_dom_sf"/>
</dbReference>
<dbReference type="OrthoDB" id="613853at2759"/>
<gene>
    <name evidence="2" type="ORF">CCACVL1_26377</name>
</gene>
<dbReference type="PANTHER" id="PTHR34145:SF68">
    <property type="entry name" value="FBD DOMAIN-CONTAINING PROTEIN"/>
    <property type="match status" value="1"/>
</dbReference>
<dbReference type="Proteomes" id="UP000188268">
    <property type="component" value="Unassembled WGS sequence"/>
</dbReference>
<dbReference type="CDD" id="cd22160">
    <property type="entry name" value="F-box_AtFBL13-like"/>
    <property type="match status" value="1"/>
</dbReference>
<dbReference type="Gene3D" id="3.80.10.10">
    <property type="entry name" value="Ribonuclease Inhibitor"/>
    <property type="match status" value="1"/>
</dbReference>
<dbReference type="InterPro" id="IPR053781">
    <property type="entry name" value="F-box_AtFBL13-like"/>
</dbReference>
<protein>
    <recommendedName>
        <fullName evidence="1">F-box domain-containing protein</fullName>
    </recommendedName>
</protein>